<evidence type="ECO:0000256" key="4">
    <source>
        <dbReference type="ARBA" id="ARBA00023242"/>
    </source>
</evidence>
<dbReference type="GO" id="GO:0005634">
    <property type="term" value="C:nucleus"/>
    <property type="evidence" value="ECO:0007669"/>
    <property type="project" value="UniProtKB-SubCell"/>
</dbReference>
<evidence type="ECO:0000256" key="3">
    <source>
        <dbReference type="ARBA" id="ARBA00023163"/>
    </source>
</evidence>
<dbReference type="AlphaFoldDB" id="A0AA35Z9S3"/>
<evidence type="ECO:0000313" key="7">
    <source>
        <dbReference type="EMBL" id="CAI9288391.1"/>
    </source>
</evidence>
<dbReference type="PANTHER" id="PTHR46807">
    <property type="entry name" value="TRANSCRIPTION FACTOR PIF3"/>
    <property type="match status" value="1"/>
</dbReference>
<dbReference type="Proteomes" id="UP001177003">
    <property type="component" value="Chromosome 5"/>
</dbReference>
<dbReference type="FunFam" id="4.10.280.10:FF:000004">
    <property type="entry name" value="Basic helix-loop-helix transcription factor"/>
    <property type="match status" value="1"/>
</dbReference>
<dbReference type="GO" id="GO:0046983">
    <property type="term" value="F:protein dimerization activity"/>
    <property type="evidence" value="ECO:0007669"/>
    <property type="project" value="InterPro"/>
</dbReference>
<feature type="region of interest" description="Disordered" evidence="5">
    <location>
        <begin position="481"/>
        <end position="517"/>
    </location>
</feature>
<organism evidence="7 8">
    <name type="scientific">Lactuca saligna</name>
    <name type="common">Willowleaf lettuce</name>
    <dbReference type="NCBI Taxonomy" id="75948"/>
    <lineage>
        <taxon>Eukaryota</taxon>
        <taxon>Viridiplantae</taxon>
        <taxon>Streptophyta</taxon>
        <taxon>Embryophyta</taxon>
        <taxon>Tracheophyta</taxon>
        <taxon>Spermatophyta</taxon>
        <taxon>Magnoliopsida</taxon>
        <taxon>eudicotyledons</taxon>
        <taxon>Gunneridae</taxon>
        <taxon>Pentapetalae</taxon>
        <taxon>asterids</taxon>
        <taxon>campanulids</taxon>
        <taxon>Asterales</taxon>
        <taxon>Asteraceae</taxon>
        <taxon>Cichorioideae</taxon>
        <taxon>Cichorieae</taxon>
        <taxon>Lactucinae</taxon>
        <taxon>Lactuca</taxon>
    </lineage>
</organism>
<evidence type="ECO:0000256" key="1">
    <source>
        <dbReference type="ARBA" id="ARBA00004123"/>
    </source>
</evidence>
<dbReference type="SUPFAM" id="SSF47459">
    <property type="entry name" value="HLH, helix-loop-helix DNA-binding domain"/>
    <property type="match status" value="1"/>
</dbReference>
<protein>
    <recommendedName>
        <fullName evidence="6">BHLH domain-containing protein</fullName>
    </recommendedName>
</protein>
<sequence>MMNITVPEFEADEDYLIQESPKKSIMGGDEDVMELLWQNGQVVMQSRNQRSVGNKKPEIRPPVGSRDIRSSVVEEGTGPSDLFMQEDEMASWLHYPVDDNTLEGYLYSNDLLYPTPPSSTPVTTTPCSLPPPPPPPPSIMIPSSRPPVAPIRRVELESGQPKYPNFLHFSRPNKLRTPESGPSSSNETPAVAAPESRAWRVSDKLTPVSSANIGHSAAGTSSAGREIETCERSVTSSPGSGGSGASGSVEPSSQKPPPPTTDDHRKRKGRDTYDTECHDEDIEFGCLDAKKQSHGSTSMKRSRAAEVHNLSERRRRDRINEKMKALQELIPRSSKSDKASMLDEAIEYLKSLQMQVQMMSMGCNMVPMMFPSVQQYMPPMAMGMGMGMGMSMSMDMGMNRVMVPYPAILPGSSVLPSPGTHMGPRFPVTGFNIHPVNATCPATSQASNLSAPMMSSFPLHNQNQPQVPNFADPIQQYIGLRHQTPSPLPQNQEGMASTATKPSSSKDPIDPDHLQNG</sequence>
<feature type="compositionally biased region" description="Polar residues" evidence="5">
    <location>
        <begin position="483"/>
        <end position="506"/>
    </location>
</feature>
<keyword evidence="8" id="KW-1185">Reference proteome</keyword>
<feature type="compositionally biased region" description="Basic and acidic residues" evidence="5">
    <location>
        <begin position="303"/>
        <end position="312"/>
    </location>
</feature>
<dbReference type="InterPro" id="IPR011598">
    <property type="entry name" value="bHLH_dom"/>
</dbReference>
<feature type="region of interest" description="Disordered" evidence="5">
    <location>
        <begin position="46"/>
        <end position="65"/>
    </location>
</feature>
<feature type="domain" description="BHLH" evidence="6">
    <location>
        <begin position="303"/>
        <end position="352"/>
    </location>
</feature>
<feature type="compositionally biased region" description="Basic and acidic residues" evidence="5">
    <location>
        <begin position="507"/>
        <end position="517"/>
    </location>
</feature>
<dbReference type="Gene3D" id="4.10.280.10">
    <property type="entry name" value="Helix-loop-helix DNA-binding domain"/>
    <property type="match status" value="1"/>
</dbReference>
<keyword evidence="3" id="KW-0804">Transcription</keyword>
<dbReference type="PROSITE" id="PS50888">
    <property type="entry name" value="BHLH"/>
    <property type="match status" value="1"/>
</dbReference>
<proteinExistence type="predicted"/>
<dbReference type="SMART" id="SM00353">
    <property type="entry name" value="HLH"/>
    <property type="match status" value="1"/>
</dbReference>
<dbReference type="InterPro" id="IPR044273">
    <property type="entry name" value="PIF3-like"/>
</dbReference>
<feature type="compositionally biased region" description="Polar residues" evidence="5">
    <location>
        <begin position="207"/>
        <end position="223"/>
    </location>
</feature>
<dbReference type="GO" id="GO:0010017">
    <property type="term" value="P:red or far-red light signaling pathway"/>
    <property type="evidence" value="ECO:0007669"/>
    <property type="project" value="UniProtKB-ARBA"/>
</dbReference>
<dbReference type="Pfam" id="PF00010">
    <property type="entry name" value="HLH"/>
    <property type="match status" value="1"/>
</dbReference>
<evidence type="ECO:0000256" key="5">
    <source>
        <dbReference type="SAM" id="MobiDB-lite"/>
    </source>
</evidence>
<feature type="region of interest" description="Disordered" evidence="5">
    <location>
        <begin position="293"/>
        <end position="312"/>
    </location>
</feature>
<keyword evidence="2" id="KW-0805">Transcription regulation</keyword>
<dbReference type="EMBL" id="OX465081">
    <property type="protein sequence ID" value="CAI9288391.1"/>
    <property type="molecule type" value="Genomic_DNA"/>
</dbReference>
<dbReference type="CDD" id="cd11445">
    <property type="entry name" value="bHLH_AtPIF_like"/>
    <property type="match status" value="1"/>
</dbReference>
<evidence type="ECO:0000313" key="8">
    <source>
        <dbReference type="Proteomes" id="UP001177003"/>
    </source>
</evidence>
<feature type="region of interest" description="Disordered" evidence="5">
    <location>
        <begin position="157"/>
        <end position="274"/>
    </location>
</feature>
<name>A0AA35Z9S3_LACSI</name>
<dbReference type="InterPro" id="IPR047265">
    <property type="entry name" value="PIF1-like_bHLH"/>
</dbReference>
<gene>
    <name evidence="7" type="ORF">LSALG_LOCUS27695</name>
</gene>
<keyword evidence="4" id="KW-0539">Nucleus</keyword>
<dbReference type="PANTHER" id="PTHR46807:SF8">
    <property type="entry name" value="TRANSCRIPTION FACTOR PIF1-LIKE ISOFORM X2"/>
    <property type="match status" value="1"/>
</dbReference>
<comment type="subcellular location">
    <subcellularLocation>
        <location evidence="1">Nucleus</location>
    </subcellularLocation>
</comment>
<accession>A0AA35Z9S3</accession>
<dbReference type="PRINTS" id="PR01217">
    <property type="entry name" value="PRICHEXTENSN"/>
</dbReference>
<dbReference type="GO" id="GO:0003700">
    <property type="term" value="F:DNA-binding transcription factor activity"/>
    <property type="evidence" value="ECO:0007669"/>
    <property type="project" value="InterPro"/>
</dbReference>
<evidence type="ECO:0000256" key="2">
    <source>
        <dbReference type="ARBA" id="ARBA00023015"/>
    </source>
</evidence>
<dbReference type="InterPro" id="IPR036638">
    <property type="entry name" value="HLH_DNA-bd_sf"/>
</dbReference>
<evidence type="ECO:0000259" key="6">
    <source>
        <dbReference type="PROSITE" id="PS50888"/>
    </source>
</evidence>
<reference evidence="7" key="1">
    <citation type="submission" date="2023-04" db="EMBL/GenBank/DDBJ databases">
        <authorList>
            <person name="Vijverberg K."/>
            <person name="Xiong W."/>
            <person name="Schranz E."/>
        </authorList>
    </citation>
    <scope>NUCLEOTIDE SEQUENCE</scope>
</reference>